<sequence>MIKVRVPATSANLGPGFDCVGIALDLYNEFYFYDQKETPPEGCQTLLENSLAHRAVAHFARYFRERTPQVNIAVKGNVPPSRGLGSSATLTVAGIIAANLIFQANLPEQKLIELASQLEGHPDNAAPALCGGLVVSLMTSQGLVYKKIMPGKPLKAVVAVPDFELATSEARKVLPSLISHKDAVNNTGRFGFFMTSLLTGDYRFLSVAMEDFLHQPYRMPLVPGLDRVIKEAVSKGALGSCLSGAGPSILAFADQEEEAIARIMVDTWKEYNIEAKAYILNIASQGAEYSIIIN</sequence>
<keyword evidence="13" id="KW-0963">Cytoplasm</keyword>
<organism evidence="16 17">
    <name type="scientific">Thermanaerosceptrum fracticalcis</name>
    <dbReference type="NCBI Taxonomy" id="1712410"/>
    <lineage>
        <taxon>Bacteria</taxon>
        <taxon>Bacillati</taxon>
        <taxon>Bacillota</taxon>
        <taxon>Clostridia</taxon>
        <taxon>Eubacteriales</taxon>
        <taxon>Peptococcaceae</taxon>
        <taxon>Thermanaerosceptrum</taxon>
    </lineage>
</organism>
<keyword evidence="6 13" id="KW-0808">Transferase</keyword>
<evidence type="ECO:0000259" key="14">
    <source>
        <dbReference type="Pfam" id="PF00288"/>
    </source>
</evidence>
<keyword evidence="10 13" id="KW-0067">ATP-binding</keyword>
<keyword evidence="17" id="KW-1185">Reference proteome</keyword>
<dbReference type="SUPFAM" id="SSF54211">
    <property type="entry name" value="Ribosomal protein S5 domain 2-like"/>
    <property type="match status" value="1"/>
</dbReference>
<dbReference type="Gene3D" id="3.30.70.890">
    <property type="entry name" value="GHMP kinase, C-terminal domain"/>
    <property type="match status" value="1"/>
</dbReference>
<dbReference type="PIRSF" id="PIRSF000676">
    <property type="entry name" value="Homoser_kin"/>
    <property type="match status" value="1"/>
</dbReference>
<evidence type="ECO:0000313" key="17">
    <source>
        <dbReference type="Proteomes" id="UP000515847"/>
    </source>
</evidence>
<keyword evidence="8 13" id="KW-0547">Nucleotide-binding</keyword>
<dbReference type="EC" id="2.7.1.39" evidence="3 13"/>
<evidence type="ECO:0000256" key="4">
    <source>
        <dbReference type="ARBA" id="ARBA00017858"/>
    </source>
</evidence>
<evidence type="ECO:0000256" key="11">
    <source>
        <dbReference type="ARBA" id="ARBA00049375"/>
    </source>
</evidence>
<dbReference type="Pfam" id="PF00288">
    <property type="entry name" value="GHMP_kinases_N"/>
    <property type="match status" value="1"/>
</dbReference>
<gene>
    <name evidence="13" type="primary">thrB</name>
    <name evidence="16" type="ORF">BR63_05970</name>
</gene>
<dbReference type="Proteomes" id="UP000515847">
    <property type="component" value="Chromosome"/>
</dbReference>
<comment type="function">
    <text evidence="12 13">Catalyzes the ATP-dependent phosphorylation of L-homoserine to L-homoserine phosphate.</text>
</comment>
<dbReference type="HAMAP" id="MF_00384">
    <property type="entry name" value="Homoser_kinase"/>
    <property type="match status" value="1"/>
</dbReference>
<dbReference type="InterPro" id="IPR006203">
    <property type="entry name" value="GHMP_knse_ATP-bd_CS"/>
</dbReference>
<keyword evidence="9 13" id="KW-0418">Kinase</keyword>
<dbReference type="PANTHER" id="PTHR20861:SF1">
    <property type="entry name" value="HOMOSERINE KINASE"/>
    <property type="match status" value="1"/>
</dbReference>
<dbReference type="GO" id="GO:0005524">
    <property type="term" value="F:ATP binding"/>
    <property type="evidence" value="ECO:0007669"/>
    <property type="project" value="UniProtKB-UniRule"/>
</dbReference>
<dbReference type="NCBIfam" id="TIGR00191">
    <property type="entry name" value="thrB"/>
    <property type="match status" value="1"/>
</dbReference>
<evidence type="ECO:0000256" key="9">
    <source>
        <dbReference type="ARBA" id="ARBA00022777"/>
    </source>
</evidence>
<dbReference type="InterPro" id="IPR036554">
    <property type="entry name" value="GHMP_kinase_C_sf"/>
</dbReference>
<evidence type="ECO:0000313" key="16">
    <source>
        <dbReference type="EMBL" id="QNB45898.1"/>
    </source>
</evidence>
<feature type="domain" description="GHMP kinase N-terminal" evidence="14">
    <location>
        <begin position="51"/>
        <end position="132"/>
    </location>
</feature>
<reference evidence="16 17" key="1">
    <citation type="journal article" date="2019" name="Front. Microbiol.">
        <title>Thermoanaerosceptrum fracticalcis gen. nov. sp. nov., a Novel Fumarate-Fermenting Microorganism From a Deep Fractured Carbonate Aquifer of the US Great Basin.</title>
        <authorList>
            <person name="Hamilton-Brehm S.D."/>
            <person name="Stewart L.E."/>
            <person name="Zavarin M."/>
            <person name="Caldwell M."/>
            <person name="Lawson P.A."/>
            <person name="Onstott T.C."/>
            <person name="Grzymski J."/>
            <person name="Neveux I."/>
            <person name="Lollar B.S."/>
            <person name="Russell C.E."/>
            <person name="Moser D.P."/>
        </authorList>
    </citation>
    <scope>NUCLEOTIDE SEQUENCE [LARGE SCALE GENOMIC DNA]</scope>
    <source>
        <strain evidence="16 17">DRI-13</strain>
    </source>
</reference>
<protein>
    <recommendedName>
        <fullName evidence="4 13">Homoserine kinase</fullName>
        <shortName evidence="13">HK</shortName>
        <shortName evidence="13">HSK</shortName>
        <ecNumber evidence="3 13">2.7.1.39</ecNumber>
    </recommendedName>
</protein>
<dbReference type="PROSITE" id="PS00627">
    <property type="entry name" value="GHMP_KINASES_ATP"/>
    <property type="match status" value="1"/>
</dbReference>
<evidence type="ECO:0000256" key="5">
    <source>
        <dbReference type="ARBA" id="ARBA00022605"/>
    </source>
</evidence>
<evidence type="ECO:0000256" key="2">
    <source>
        <dbReference type="ARBA" id="ARBA00007370"/>
    </source>
</evidence>
<evidence type="ECO:0000256" key="12">
    <source>
        <dbReference type="ARBA" id="ARBA00049954"/>
    </source>
</evidence>
<evidence type="ECO:0000256" key="8">
    <source>
        <dbReference type="ARBA" id="ARBA00022741"/>
    </source>
</evidence>
<comment type="catalytic activity">
    <reaction evidence="11 13">
        <text>L-homoserine + ATP = O-phospho-L-homoserine + ADP + H(+)</text>
        <dbReference type="Rhea" id="RHEA:13985"/>
        <dbReference type="ChEBI" id="CHEBI:15378"/>
        <dbReference type="ChEBI" id="CHEBI:30616"/>
        <dbReference type="ChEBI" id="CHEBI:57476"/>
        <dbReference type="ChEBI" id="CHEBI:57590"/>
        <dbReference type="ChEBI" id="CHEBI:456216"/>
        <dbReference type="EC" id="2.7.1.39"/>
    </reaction>
</comment>
<evidence type="ECO:0000259" key="15">
    <source>
        <dbReference type="Pfam" id="PF08544"/>
    </source>
</evidence>
<dbReference type="NCBIfam" id="NF002288">
    <property type="entry name" value="PRK01212.1-4"/>
    <property type="match status" value="1"/>
</dbReference>
<comment type="subcellular location">
    <subcellularLocation>
        <location evidence="13">Cytoplasm</location>
    </subcellularLocation>
</comment>
<dbReference type="KEGG" id="tfr:BR63_05970"/>
<dbReference type="RefSeq" id="WP_034423587.1">
    <property type="nucleotide sequence ID" value="NZ_CP045798.1"/>
</dbReference>
<dbReference type="EMBL" id="CP045798">
    <property type="protein sequence ID" value="QNB45898.1"/>
    <property type="molecule type" value="Genomic_DNA"/>
</dbReference>
<dbReference type="AlphaFoldDB" id="A0A7G6E1E4"/>
<keyword evidence="5 13" id="KW-0028">Amino-acid biosynthesis</keyword>
<dbReference type="InterPro" id="IPR006204">
    <property type="entry name" value="GHMP_kinase_N_dom"/>
</dbReference>
<dbReference type="PRINTS" id="PR00958">
    <property type="entry name" value="HOMSERKINASE"/>
</dbReference>
<dbReference type="GO" id="GO:0005737">
    <property type="term" value="C:cytoplasm"/>
    <property type="evidence" value="ECO:0007669"/>
    <property type="project" value="UniProtKB-SubCell"/>
</dbReference>
<dbReference type="SUPFAM" id="SSF55060">
    <property type="entry name" value="GHMP Kinase, C-terminal domain"/>
    <property type="match status" value="1"/>
</dbReference>
<dbReference type="GO" id="GO:0004413">
    <property type="term" value="F:homoserine kinase activity"/>
    <property type="evidence" value="ECO:0007669"/>
    <property type="project" value="UniProtKB-UniRule"/>
</dbReference>
<comment type="similarity">
    <text evidence="2 13">Belongs to the GHMP kinase family. Homoserine kinase subfamily.</text>
</comment>
<dbReference type="UniPathway" id="UPA00050">
    <property type="reaction ID" value="UER00064"/>
</dbReference>
<feature type="binding site" evidence="13">
    <location>
        <begin position="79"/>
        <end position="89"/>
    </location>
    <ligand>
        <name>ATP</name>
        <dbReference type="ChEBI" id="CHEBI:30616"/>
    </ligand>
</feature>
<evidence type="ECO:0000256" key="1">
    <source>
        <dbReference type="ARBA" id="ARBA00005015"/>
    </source>
</evidence>
<dbReference type="PANTHER" id="PTHR20861">
    <property type="entry name" value="HOMOSERINE/4-DIPHOSPHOCYTIDYL-2-C-METHYL-D-ERYTHRITOL KINASE"/>
    <property type="match status" value="1"/>
</dbReference>
<evidence type="ECO:0000256" key="13">
    <source>
        <dbReference type="HAMAP-Rule" id="MF_00384"/>
    </source>
</evidence>
<proteinExistence type="inferred from homology"/>
<dbReference type="Pfam" id="PF08544">
    <property type="entry name" value="GHMP_kinases_C"/>
    <property type="match status" value="1"/>
</dbReference>
<evidence type="ECO:0000256" key="7">
    <source>
        <dbReference type="ARBA" id="ARBA00022697"/>
    </source>
</evidence>
<dbReference type="OrthoDB" id="9769912at2"/>
<dbReference type="Gene3D" id="3.30.230.10">
    <property type="match status" value="1"/>
</dbReference>
<dbReference type="InterPro" id="IPR013750">
    <property type="entry name" value="GHMP_kinase_C_dom"/>
</dbReference>
<dbReference type="GO" id="GO:0009088">
    <property type="term" value="P:threonine biosynthetic process"/>
    <property type="evidence" value="ECO:0007669"/>
    <property type="project" value="UniProtKB-UniRule"/>
</dbReference>
<feature type="domain" description="GHMP kinase C-terminal" evidence="15">
    <location>
        <begin position="196"/>
        <end position="264"/>
    </location>
</feature>
<dbReference type="InterPro" id="IPR014721">
    <property type="entry name" value="Ribsml_uS5_D2-typ_fold_subgr"/>
</dbReference>
<comment type="pathway">
    <text evidence="1 13">Amino-acid biosynthesis; L-threonine biosynthesis; L-threonine from L-aspartate: step 4/5.</text>
</comment>
<accession>A0A7G6E1E4</accession>
<keyword evidence="7 13" id="KW-0791">Threonine biosynthesis</keyword>
<dbReference type="InterPro" id="IPR020568">
    <property type="entry name" value="Ribosomal_Su5_D2-typ_SF"/>
</dbReference>
<evidence type="ECO:0000256" key="6">
    <source>
        <dbReference type="ARBA" id="ARBA00022679"/>
    </source>
</evidence>
<evidence type="ECO:0000256" key="3">
    <source>
        <dbReference type="ARBA" id="ARBA00012078"/>
    </source>
</evidence>
<name>A0A7G6E1E4_THEFR</name>
<dbReference type="InterPro" id="IPR000870">
    <property type="entry name" value="Homoserine_kinase"/>
</dbReference>
<evidence type="ECO:0000256" key="10">
    <source>
        <dbReference type="ARBA" id="ARBA00022840"/>
    </source>
</evidence>